<dbReference type="SUPFAM" id="SSF52540">
    <property type="entry name" value="P-loop containing nucleoside triphosphate hydrolases"/>
    <property type="match status" value="1"/>
</dbReference>
<organism evidence="1">
    <name type="scientific">Desulfofervidus auxilii</name>
    <dbReference type="NCBI Taxonomy" id="1621989"/>
    <lineage>
        <taxon>Bacteria</taxon>
        <taxon>Pseudomonadati</taxon>
        <taxon>Thermodesulfobacteriota</taxon>
        <taxon>Candidatus Desulfofervidia</taxon>
        <taxon>Candidatus Desulfofervidales</taxon>
        <taxon>Candidatus Desulfofervidaceae</taxon>
        <taxon>Candidatus Desulfofervidus</taxon>
    </lineage>
</organism>
<dbReference type="PRINTS" id="PR00449">
    <property type="entry name" value="RASTRNSFRMNG"/>
</dbReference>
<proteinExistence type="predicted"/>
<name>A0A7C0U219_DESA2</name>
<dbReference type="InterPro" id="IPR052705">
    <property type="entry name" value="Gliding_Motility_GTPase"/>
</dbReference>
<sequence length="216" mass="24515">MAVINFKEKLIQVKIVYYGPGRSGKTTNLIYIYDKLQQKLSGRPASRLITIDTRGDRTLFFDFFPVELGKIYGMDLKIQLYTTPGQVVYNTTRKLVLKGVDGVVFVADSLPARRQANIESLQNLKENLAHYNLKIEDIPLVFQWNKRDLEDEGLVLLDIETLEDDLNKELKAPSFPASAIRGYNVFQTLKQIAKLTISSVIRKFMLSEQIVKVAGG</sequence>
<dbReference type="PANTHER" id="PTHR42708:SF1">
    <property type="entry name" value="GLIDING MOTILITY PROTEIN MGLA"/>
    <property type="match status" value="1"/>
</dbReference>
<dbReference type="PANTHER" id="PTHR42708">
    <property type="entry name" value="ATP/GTP-BINDING PROTEIN-RELATED"/>
    <property type="match status" value="1"/>
</dbReference>
<comment type="caution">
    <text evidence="1">The sequence shown here is derived from an EMBL/GenBank/DDBJ whole genome shotgun (WGS) entry which is preliminary data.</text>
</comment>
<dbReference type="CDD" id="cd00882">
    <property type="entry name" value="Ras_like_GTPase"/>
    <property type="match status" value="1"/>
</dbReference>
<dbReference type="EMBL" id="DRBS01000125">
    <property type="protein sequence ID" value="HDD43856.1"/>
    <property type="molecule type" value="Genomic_DNA"/>
</dbReference>
<protein>
    <submittedName>
        <fullName evidence="1">Gliding motility protein</fullName>
    </submittedName>
</protein>
<accession>A0A7C0U219</accession>
<dbReference type="Pfam" id="PF00071">
    <property type="entry name" value="Ras"/>
    <property type="match status" value="1"/>
</dbReference>
<dbReference type="GO" id="GO:0005525">
    <property type="term" value="F:GTP binding"/>
    <property type="evidence" value="ECO:0007669"/>
    <property type="project" value="InterPro"/>
</dbReference>
<dbReference type="InterPro" id="IPR027417">
    <property type="entry name" value="P-loop_NTPase"/>
</dbReference>
<reference evidence="1" key="1">
    <citation type="journal article" date="2020" name="mSystems">
        <title>Genome- and Community-Level Interaction Insights into Carbon Utilization and Element Cycling Functions of Hydrothermarchaeota in Hydrothermal Sediment.</title>
        <authorList>
            <person name="Zhou Z."/>
            <person name="Liu Y."/>
            <person name="Xu W."/>
            <person name="Pan J."/>
            <person name="Luo Z.H."/>
            <person name="Li M."/>
        </authorList>
    </citation>
    <scope>NUCLEOTIDE SEQUENCE [LARGE SCALE GENOMIC DNA]</scope>
    <source>
        <strain evidence="1">HyVt-233</strain>
    </source>
</reference>
<dbReference type="AlphaFoldDB" id="A0A7C0U219"/>
<evidence type="ECO:0000313" key="1">
    <source>
        <dbReference type="EMBL" id="HDD43856.1"/>
    </source>
</evidence>
<dbReference type="GO" id="GO:0003924">
    <property type="term" value="F:GTPase activity"/>
    <property type="evidence" value="ECO:0007669"/>
    <property type="project" value="InterPro"/>
</dbReference>
<dbReference type="Proteomes" id="UP000886289">
    <property type="component" value="Unassembled WGS sequence"/>
</dbReference>
<dbReference type="InterPro" id="IPR001806">
    <property type="entry name" value="Small_GTPase"/>
</dbReference>
<dbReference type="Gene3D" id="3.40.50.300">
    <property type="entry name" value="P-loop containing nucleotide triphosphate hydrolases"/>
    <property type="match status" value="1"/>
</dbReference>
<gene>
    <name evidence="1" type="ORF">ENG63_03220</name>
</gene>